<protein>
    <recommendedName>
        <fullName evidence="4">Odorant receptor</fullName>
    </recommendedName>
</protein>
<feature type="transmembrane region" description="Helical" evidence="1">
    <location>
        <begin position="187"/>
        <end position="220"/>
    </location>
</feature>
<feature type="transmembrane region" description="Helical" evidence="1">
    <location>
        <begin position="264"/>
        <end position="284"/>
    </location>
</feature>
<evidence type="ECO:0000256" key="1">
    <source>
        <dbReference type="SAM" id="Phobius"/>
    </source>
</evidence>
<feature type="transmembrane region" description="Helical" evidence="1">
    <location>
        <begin position="134"/>
        <end position="154"/>
    </location>
</feature>
<gene>
    <name evidence="2" type="ORF">ODALV1_LOCUS30551</name>
</gene>
<evidence type="ECO:0000313" key="3">
    <source>
        <dbReference type="Proteomes" id="UP001642540"/>
    </source>
</evidence>
<feature type="transmembrane region" description="Helical" evidence="1">
    <location>
        <begin position="6"/>
        <end position="27"/>
    </location>
</feature>
<keyword evidence="3" id="KW-1185">Reference proteome</keyword>
<sequence length="388" mass="45776">MFSKYWYNFFGAAIHYGGMIGSCPFGWDWEENRVIAVKWREWLFQFIFLMVYAPYVSVLMTVKVIYYHAIEDYRSLALMYGLWNWAAMIFLVGLLQIIYGHDIQRCINEFFEYSETFEDAYITRKKKCEFKRKIWMLDIMMTAVGVIIGLEILATSTHHAFFPHDPAYPASLITKEDFTTSMFIALASFYFCGQCVVCTLIGLQVAAVTNFMFVVTLIILPEFRTGRKSRYITVAHLRTFQKLPLAYRTLQILFTMFMDIYGRLLIPLQTLCTNQILFCNFILLTRWEEIDVLHRIILIFWTMITMGGWTGILECSGTLFLVGARTLTSWKHWNWGTPWRNMYMKKFRRSSQPIRVHHGSCYTIRKSTVLEFCMGIVRDTFRIMLIDK</sequence>
<evidence type="ECO:0000313" key="2">
    <source>
        <dbReference type="EMBL" id="CAL8145621.1"/>
    </source>
</evidence>
<organism evidence="2 3">
    <name type="scientific">Orchesella dallaii</name>
    <dbReference type="NCBI Taxonomy" id="48710"/>
    <lineage>
        <taxon>Eukaryota</taxon>
        <taxon>Metazoa</taxon>
        <taxon>Ecdysozoa</taxon>
        <taxon>Arthropoda</taxon>
        <taxon>Hexapoda</taxon>
        <taxon>Collembola</taxon>
        <taxon>Entomobryomorpha</taxon>
        <taxon>Entomobryoidea</taxon>
        <taxon>Orchesellidae</taxon>
        <taxon>Orchesellinae</taxon>
        <taxon>Orchesella</taxon>
    </lineage>
</organism>
<feature type="transmembrane region" description="Helical" evidence="1">
    <location>
        <begin position="82"/>
        <end position="99"/>
    </location>
</feature>
<dbReference type="EMBL" id="CAXLJM020000164">
    <property type="protein sequence ID" value="CAL8145621.1"/>
    <property type="molecule type" value="Genomic_DNA"/>
</dbReference>
<proteinExistence type="predicted"/>
<accession>A0ABP1S7F1</accession>
<reference evidence="2 3" key="1">
    <citation type="submission" date="2024-08" db="EMBL/GenBank/DDBJ databases">
        <authorList>
            <person name="Cucini C."/>
            <person name="Frati F."/>
        </authorList>
    </citation>
    <scope>NUCLEOTIDE SEQUENCE [LARGE SCALE GENOMIC DNA]</scope>
</reference>
<keyword evidence="1" id="KW-0812">Transmembrane</keyword>
<dbReference type="PROSITE" id="PS51257">
    <property type="entry name" value="PROKAR_LIPOPROTEIN"/>
    <property type="match status" value="1"/>
</dbReference>
<dbReference type="Proteomes" id="UP001642540">
    <property type="component" value="Unassembled WGS sequence"/>
</dbReference>
<evidence type="ECO:0008006" key="4">
    <source>
        <dbReference type="Google" id="ProtNLM"/>
    </source>
</evidence>
<feature type="transmembrane region" description="Helical" evidence="1">
    <location>
        <begin position="296"/>
        <end position="322"/>
    </location>
</feature>
<name>A0ABP1S7F1_9HEXA</name>
<feature type="transmembrane region" description="Helical" evidence="1">
    <location>
        <begin position="47"/>
        <end position="70"/>
    </location>
</feature>
<keyword evidence="1" id="KW-0472">Membrane</keyword>
<keyword evidence="1" id="KW-1133">Transmembrane helix</keyword>
<comment type="caution">
    <text evidence="2">The sequence shown here is derived from an EMBL/GenBank/DDBJ whole genome shotgun (WGS) entry which is preliminary data.</text>
</comment>